<evidence type="ECO:0000256" key="2">
    <source>
        <dbReference type="ARBA" id="ARBA00022448"/>
    </source>
</evidence>
<dbReference type="GO" id="GO:0015086">
    <property type="term" value="F:cadmium ion transmembrane transporter activity"/>
    <property type="evidence" value="ECO:0007669"/>
    <property type="project" value="TreeGrafter"/>
</dbReference>
<dbReference type="Pfam" id="PF01566">
    <property type="entry name" value="Nramp"/>
    <property type="match status" value="1"/>
</dbReference>
<feature type="transmembrane region" description="Helical" evidence="6">
    <location>
        <begin position="21"/>
        <end position="39"/>
    </location>
</feature>
<dbReference type="PANTHER" id="PTHR11706">
    <property type="entry name" value="SOLUTE CARRIER PROTEIN FAMILY 11 MEMBER"/>
    <property type="match status" value="1"/>
</dbReference>
<dbReference type="InterPro" id="IPR001046">
    <property type="entry name" value="NRAMP_fam"/>
</dbReference>
<keyword evidence="3 6" id="KW-0812">Transmembrane</keyword>
<dbReference type="NCBIfam" id="NF037982">
    <property type="entry name" value="Nramp_1"/>
    <property type="match status" value="1"/>
</dbReference>
<dbReference type="Proteomes" id="UP000295063">
    <property type="component" value="Unassembled WGS sequence"/>
</dbReference>
<evidence type="ECO:0000313" key="8">
    <source>
        <dbReference type="Proteomes" id="UP000295063"/>
    </source>
</evidence>
<dbReference type="PANTHER" id="PTHR11706:SF33">
    <property type="entry name" value="NATURAL RESISTANCE-ASSOCIATED MACROPHAGE PROTEIN 2"/>
    <property type="match status" value="1"/>
</dbReference>
<sequence length="421" mass="45805">MNWHNLLPKEVHLPDIKARELLRYLGPGILVTVGFIDPGNWAANIAAGSDYGYTLLWMVTLSTIMLIILQHNAAHLGIATGYCLSEAASAFLPKWLSRTVLGSAVGAAIATAVAEILGMAIALRILFGLPLTVGAVLAGITSAALLWTNSYSRLEKWIIGFVSLIGFSFLLELNMASIDWLQAAHGWVVPEVPQGSLPIIMSVLGAVVMPHNLFLHSEVIQSRQWNLENDLLIRRQLRYEFLDTLFSMLIGWAINSAMILVAAATFFQAGIHVETMEQAEAMLRPLLGDAASLIFAVALLFAGFASTSTAGMAGGSIFAGIFGEAYNIKDPHSRWGVLLTYVCAVLIIFFINDPFSGLIFSQLLLSVQLPITIFLQIYLTSSPKIMGKYANNFRLKLTLLIIGAIVSGLNIWLLVDYLLNG</sequence>
<feature type="transmembrane region" description="Helical" evidence="6">
    <location>
        <begin position="290"/>
        <end position="323"/>
    </location>
</feature>
<feature type="transmembrane region" description="Helical" evidence="6">
    <location>
        <begin position="244"/>
        <end position="270"/>
    </location>
</feature>
<feature type="transmembrane region" description="Helical" evidence="6">
    <location>
        <begin position="335"/>
        <end position="352"/>
    </location>
</feature>
<comment type="subcellular location">
    <subcellularLocation>
        <location evidence="1">Membrane</location>
        <topology evidence="1">Multi-pass membrane protein</topology>
    </subcellularLocation>
</comment>
<protein>
    <submittedName>
        <fullName evidence="7">Manganese transport protein</fullName>
    </submittedName>
</protein>
<feature type="transmembrane region" description="Helical" evidence="6">
    <location>
        <begin position="51"/>
        <end position="69"/>
    </location>
</feature>
<feature type="transmembrane region" description="Helical" evidence="6">
    <location>
        <begin position="399"/>
        <end position="419"/>
    </location>
</feature>
<evidence type="ECO:0000256" key="4">
    <source>
        <dbReference type="ARBA" id="ARBA00022989"/>
    </source>
</evidence>
<name>A0A4R1PV83_9FIRM</name>
<feature type="transmembrane region" description="Helical" evidence="6">
    <location>
        <begin position="358"/>
        <end position="379"/>
    </location>
</feature>
<proteinExistence type="predicted"/>
<feature type="transmembrane region" description="Helical" evidence="6">
    <location>
        <begin position="196"/>
        <end position="215"/>
    </location>
</feature>
<dbReference type="EMBL" id="SLUI01000013">
    <property type="protein sequence ID" value="TCL35213.1"/>
    <property type="molecule type" value="Genomic_DNA"/>
</dbReference>
<reference evidence="7 8" key="1">
    <citation type="submission" date="2019-03" db="EMBL/GenBank/DDBJ databases">
        <title>Genomic Encyclopedia of Type Strains, Phase IV (KMG-IV): sequencing the most valuable type-strain genomes for metagenomic binning, comparative biology and taxonomic classification.</title>
        <authorList>
            <person name="Goeker M."/>
        </authorList>
    </citation>
    <scope>NUCLEOTIDE SEQUENCE [LARGE SCALE GENOMIC DNA]</scope>
    <source>
        <strain evidence="7 8">DSM 15969</strain>
    </source>
</reference>
<evidence type="ECO:0000256" key="5">
    <source>
        <dbReference type="ARBA" id="ARBA00023136"/>
    </source>
</evidence>
<gene>
    <name evidence="7" type="ORF">EV210_11353</name>
</gene>
<dbReference type="AlphaFoldDB" id="A0A4R1PV83"/>
<organism evidence="7 8">
    <name type="scientific">Anaerospora hongkongensis</name>
    <dbReference type="NCBI Taxonomy" id="244830"/>
    <lineage>
        <taxon>Bacteria</taxon>
        <taxon>Bacillati</taxon>
        <taxon>Bacillota</taxon>
        <taxon>Negativicutes</taxon>
        <taxon>Selenomonadales</taxon>
        <taxon>Sporomusaceae</taxon>
        <taxon>Anaerospora</taxon>
    </lineage>
</organism>
<evidence type="ECO:0000256" key="1">
    <source>
        <dbReference type="ARBA" id="ARBA00004141"/>
    </source>
</evidence>
<dbReference type="PRINTS" id="PR00447">
    <property type="entry name" value="NATRESASSCMP"/>
</dbReference>
<dbReference type="GO" id="GO:0005384">
    <property type="term" value="F:manganese ion transmembrane transporter activity"/>
    <property type="evidence" value="ECO:0007669"/>
    <property type="project" value="TreeGrafter"/>
</dbReference>
<dbReference type="GO" id="GO:0034755">
    <property type="term" value="P:iron ion transmembrane transport"/>
    <property type="evidence" value="ECO:0007669"/>
    <property type="project" value="TreeGrafter"/>
</dbReference>
<feature type="transmembrane region" description="Helical" evidence="6">
    <location>
        <begin position="127"/>
        <end position="146"/>
    </location>
</feature>
<keyword evidence="5 6" id="KW-0472">Membrane</keyword>
<keyword evidence="2" id="KW-0813">Transport</keyword>
<evidence type="ECO:0000256" key="6">
    <source>
        <dbReference type="SAM" id="Phobius"/>
    </source>
</evidence>
<feature type="transmembrane region" description="Helical" evidence="6">
    <location>
        <begin position="158"/>
        <end position="176"/>
    </location>
</feature>
<feature type="transmembrane region" description="Helical" evidence="6">
    <location>
        <begin position="100"/>
        <end position="121"/>
    </location>
</feature>
<keyword evidence="8" id="KW-1185">Reference proteome</keyword>
<dbReference type="GO" id="GO:0005886">
    <property type="term" value="C:plasma membrane"/>
    <property type="evidence" value="ECO:0007669"/>
    <property type="project" value="TreeGrafter"/>
</dbReference>
<comment type="caution">
    <text evidence="7">The sequence shown here is derived from an EMBL/GenBank/DDBJ whole genome shotgun (WGS) entry which is preliminary data.</text>
</comment>
<evidence type="ECO:0000313" key="7">
    <source>
        <dbReference type="EMBL" id="TCL35213.1"/>
    </source>
</evidence>
<dbReference type="OrthoDB" id="9787548at2"/>
<keyword evidence="4 6" id="KW-1133">Transmembrane helix</keyword>
<evidence type="ECO:0000256" key="3">
    <source>
        <dbReference type="ARBA" id="ARBA00022692"/>
    </source>
</evidence>
<accession>A0A4R1PV83</accession>
<dbReference type="RefSeq" id="WP_132082625.1">
    <property type="nucleotide sequence ID" value="NZ_DALYTA010000040.1"/>
</dbReference>